<dbReference type="RefSeq" id="WP_412442344.1">
    <property type="nucleotide sequence ID" value="NZ_CACRUT010000008.1"/>
</dbReference>
<organism evidence="3">
    <name type="scientific">Paraprevotella clara</name>
    <dbReference type="NCBI Taxonomy" id="454154"/>
    <lineage>
        <taxon>Bacteria</taxon>
        <taxon>Pseudomonadati</taxon>
        <taxon>Bacteroidota</taxon>
        <taxon>Bacteroidia</taxon>
        <taxon>Bacteroidales</taxon>
        <taxon>Prevotellaceae</taxon>
        <taxon>Paraprevotella</taxon>
    </lineage>
</organism>
<sequence>MLAQGGLNGGFSSSYVEIGRGMSDSLAKDSRAADSLLKDTILSGLREMAADSAGHVPDSVREKVAAPDSIGAVVTDSVQTDSVAEDTAKVSKSVLDQPVEYTASDSVTFEAGLGNANLYGNSKVNYTNLELQADWITMNMDSSIVHAVGRPDSTGKVQNQPVFKQGSDQYEPERISYNFKTRKAFIDNVYTQQGDGFLISEESKRDAEGVMYVRHGKYTTCNAKHPHFYMALTRAKVRPGKDVVFGPAYLVVEDVPLPLAIPYGFFPFSKKYSSGFIMPTFGDESIRGFYLRDGGYYFAINDMIDLKLIGEIYTKGSWGLSTQSNYRKRYRFNGNFFLSYQNTVEGEKNMPDYSKSTSFKIQWTHRQDAKANPSQSFSASVNFATSNYERNNLTSMYNPENYTQSTRTSSVAYSKTFERIGLTLSSSFNLSQSIQDSSLSMTLPSLDITLARFYPFKRKKAAGKEKWYEKIALSYTGSLSNSIDTKEDLLFKSNLIKDWRNGMRHNVPISATFSLFNYINVTPDFRFTDRMYTHKVMKGWDEENQREVNDTIWGFQNVYNYEMSVSATTKLYGFYTPLFGKKIQTIRHVFTPTVSFNYAPDFGTSRYGYYASYVKTDKDGNVSTVSYSPYSGSLYGVPGRGKTGSVSMDISNNIEMKVRTKNDSVRKVSLIDELGANLSYNMAAERQPWSDLSMRVRIKTPWNYTFSMNAQFATYAYEFDENGRVQVGDRTEWSYGRFGRFQGMSQNLSYTFNNETFRKLFGWGKGRSEEVKETDGETDEEDVGDTNIDPDRKKSERAGAKKEPQKAEVDEDGYLKFQLPWSFTVSYGVTMSENTGAQIRVKKMRYPYKLTHTLNFSGNIRISDGWNLTYSSGYDFNYHRLSMTTASVSRDLHCFSMSASVVLSPYTSYNFTFSANASELADVLKWKKQSSYSSNIEWY</sequence>
<accession>A0A6N3AXD8</accession>
<dbReference type="AlphaFoldDB" id="A0A6N3AXD8"/>
<dbReference type="GO" id="GO:0009279">
    <property type="term" value="C:cell outer membrane"/>
    <property type="evidence" value="ECO:0007669"/>
    <property type="project" value="TreeGrafter"/>
</dbReference>
<proteinExistence type="predicted"/>
<feature type="region of interest" description="Disordered" evidence="1">
    <location>
        <begin position="768"/>
        <end position="807"/>
    </location>
</feature>
<protein>
    <submittedName>
        <fullName evidence="3">LPS-assembly protein LptD</fullName>
    </submittedName>
</protein>
<dbReference type="PANTHER" id="PTHR30189">
    <property type="entry name" value="LPS-ASSEMBLY PROTEIN"/>
    <property type="match status" value="1"/>
</dbReference>
<evidence type="ECO:0000256" key="1">
    <source>
        <dbReference type="SAM" id="MobiDB-lite"/>
    </source>
</evidence>
<evidence type="ECO:0000259" key="2">
    <source>
        <dbReference type="Pfam" id="PF19838"/>
    </source>
</evidence>
<reference evidence="3" key="1">
    <citation type="submission" date="2019-11" db="EMBL/GenBank/DDBJ databases">
        <authorList>
            <person name="Feng L."/>
        </authorList>
    </citation>
    <scope>NUCLEOTIDE SEQUENCE</scope>
    <source>
        <strain evidence="3">PclaraLFYP37</strain>
    </source>
</reference>
<dbReference type="EMBL" id="CACRUT010000008">
    <property type="protein sequence ID" value="VYT94320.1"/>
    <property type="molecule type" value="Genomic_DNA"/>
</dbReference>
<dbReference type="Pfam" id="PF19838">
    <property type="entry name" value="LptD_2"/>
    <property type="match status" value="1"/>
</dbReference>
<name>A0A6N3AXD8_9BACT</name>
<dbReference type="GO" id="GO:1990351">
    <property type="term" value="C:transporter complex"/>
    <property type="evidence" value="ECO:0007669"/>
    <property type="project" value="TreeGrafter"/>
</dbReference>
<evidence type="ECO:0000313" key="3">
    <source>
        <dbReference type="EMBL" id="VYT94320.1"/>
    </source>
</evidence>
<gene>
    <name evidence="3" type="primary">lptD_1</name>
    <name evidence="3" type="ORF">PCLFYP37_01533</name>
</gene>
<dbReference type="PANTHER" id="PTHR30189:SF1">
    <property type="entry name" value="LPS-ASSEMBLY PROTEIN LPTD"/>
    <property type="match status" value="1"/>
</dbReference>
<feature type="compositionally biased region" description="Basic and acidic residues" evidence="1">
    <location>
        <begin position="789"/>
        <end position="807"/>
    </location>
</feature>
<feature type="domain" description="LPS-assembly protein LptD central" evidence="2">
    <location>
        <begin position="243"/>
        <end position="715"/>
    </location>
</feature>
<dbReference type="InterPro" id="IPR050218">
    <property type="entry name" value="LptD"/>
</dbReference>
<dbReference type="InterPro" id="IPR045659">
    <property type="entry name" value="LptD_2"/>
</dbReference>